<dbReference type="GO" id="GO:0016020">
    <property type="term" value="C:membrane"/>
    <property type="evidence" value="ECO:0007669"/>
    <property type="project" value="UniProtKB-SubCell"/>
</dbReference>
<dbReference type="InterPro" id="IPR045851">
    <property type="entry name" value="AMP-bd_C_sf"/>
</dbReference>
<evidence type="ECO:0000256" key="5">
    <source>
        <dbReference type="ARBA" id="ARBA00022989"/>
    </source>
</evidence>
<dbReference type="CDD" id="cd04433">
    <property type="entry name" value="AFD_class_I"/>
    <property type="match status" value="1"/>
</dbReference>
<dbReference type="GO" id="GO:0031956">
    <property type="term" value="F:medium-chain fatty acid-CoA ligase activity"/>
    <property type="evidence" value="ECO:0007669"/>
    <property type="project" value="TreeGrafter"/>
</dbReference>
<feature type="transmembrane region" description="Helical" evidence="7">
    <location>
        <begin position="721"/>
        <end position="745"/>
    </location>
</feature>
<dbReference type="InterPro" id="IPR007919">
    <property type="entry name" value="UPF0220"/>
</dbReference>
<gene>
    <name evidence="9" type="ORF">G3M48_006789</name>
</gene>
<evidence type="ECO:0000313" key="10">
    <source>
        <dbReference type="Proteomes" id="UP001397290"/>
    </source>
</evidence>
<dbReference type="Gene3D" id="3.40.50.12780">
    <property type="entry name" value="N-terminal domain of ligase-like"/>
    <property type="match status" value="1"/>
</dbReference>
<organism evidence="9 10">
    <name type="scientific">Beauveria asiatica</name>
    <dbReference type="NCBI Taxonomy" id="1069075"/>
    <lineage>
        <taxon>Eukaryota</taxon>
        <taxon>Fungi</taxon>
        <taxon>Dikarya</taxon>
        <taxon>Ascomycota</taxon>
        <taxon>Pezizomycotina</taxon>
        <taxon>Sordariomycetes</taxon>
        <taxon>Hypocreomycetidae</taxon>
        <taxon>Hypocreales</taxon>
        <taxon>Cordycipitaceae</taxon>
        <taxon>Beauveria</taxon>
    </lineage>
</organism>
<comment type="subcellular location">
    <subcellularLocation>
        <location evidence="1">Membrane</location>
        <topology evidence="1">Multi-pass membrane protein</topology>
    </subcellularLocation>
</comment>
<proteinExistence type="inferred from homology"/>
<keyword evidence="5 7" id="KW-1133">Transmembrane helix</keyword>
<dbReference type="Pfam" id="PF05255">
    <property type="entry name" value="UPF0220"/>
    <property type="match status" value="1"/>
</dbReference>
<name>A0AAW0S4W5_9HYPO</name>
<evidence type="ECO:0000313" key="9">
    <source>
        <dbReference type="EMBL" id="KAK8149480.1"/>
    </source>
</evidence>
<evidence type="ECO:0000256" key="7">
    <source>
        <dbReference type="SAM" id="Phobius"/>
    </source>
</evidence>
<keyword evidence="6 7" id="KW-0472">Membrane</keyword>
<accession>A0AAW0S4W5</accession>
<dbReference type="PROSITE" id="PS00455">
    <property type="entry name" value="AMP_BINDING"/>
    <property type="match status" value="1"/>
</dbReference>
<reference evidence="9 10" key="1">
    <citation type="submission" date="2020-02" db="EMBL/GenBank/DDBJ databases">
        <title>Comparative genomics of the hypocrealean fungal genus Beauvera.</title>
        <authorList>
            <person name="Showalter D.N."/>
            <person name="Bushley K.E."/>
            <person name="Rehner S.A."/>
        </authorList>
    </citation>
    <scope>NUCLEOTIDE SEQUENCE [LARGE SCALE GENOMIC DNA]</scope>
    <source>
        <strain evidence="9 10">ARSEF4384</strain>
    </source>
</reference>
<dbReference type="AlphaFoldDB" id="A0AAW0S4W5"/>
<sequence length="793" mass="84518">MSTATFPQDPILVQLLIASKNVADPEPMIHDVMGYSKSYGHLLGDILATRQRLLLQLPETVVDERGLLKEEFPYMFLFYRSAYEFLVGFFAIRALGGAAMPLSEGILPEEANYFQSKTRASCILFGKGCDAKVAAISAAVLQSDDSPLFASCSICTNAEAQVAANVAIDDAQSLDLSGPGIVFLTSGTSGPPKAAVLPRRSLAVKRLAPAGSASLNHRPGHWIGGADTMIEPILTGHTLHCIGFKATVNDVLQAFVNNRITHAMFAPRSLASLKDAIIGPSGTLSDDVRAKYSDLFRGLPTILNGGNFIDPAVGSFWVDLTGRPLENFYASTECGIRVCSSISGPEGCIGVPVEGVEMKLSREPVGEIRLKSATMFTHYIGDMDATRAAFDADGFMKTGDLGKLQDGQYYILGRENIDYIRFGHLEFPAAEVEKALLSLPYISEACVIGVPFRNPPQVCAAIIREHPVQDSDSGSSAASRPTVASLGDVRSALQVSGALPLYMLPFLLRVLGKNEALPLTQSSKVAKGAALKAFFGGTGPHSADSLPAEVEVWHSIPAADNLANPVASPPASSSEAPPASIDDAFNPQDYRVKAGAAGGFESYTPVPTRRLPQSSIATAPGIMEEDRLWKFAKPEWLNSIRARNAGIYVAGGLFSLAFYTMLDAAVWSKSASNGSDIHVKFVDWLPLVFSSLGMLIINSVEKQRLSADSFSYSGSGVAWKARVVLFLGFASLAGGMAGGVAVFVLKYIVPSVGFPALGMGIETLASNALVGFSSVVLWITQNMEDEYSYNLSL</sequence>
<keyword evidence="4 7" id="KW-0812">Transmembrane</keyword>
<dbReference type="Pfam" id="PF00501">
    <property type="entry name" value="AMP-binding"/>
    <property type="match status" value="1"/>
</dbReference>
<dbReference type="PANTHER" id="PTHR43201">
    <property type="entry name" value="ACYL-COA SYNTHETASE"/>
    <property type="match status" value="1"/>
</dbReference>
<evidence type="ECO:0000256" key="4">
    <source>
        <dbReference type="ARBA" id="ARBA00022692"/>
    </source>
</evidence>
<evidence type="ECO:0000256" key="3">
    <source>
        <dbReference type="ARBA" id="ARBA00006432"/>
    </source>
</evidence>
<dbReference type="GO" id="GO:0006631">
    <property type="term" value="P:fatty acid metabolic process"/>
    <property type="evidence" value="ECO:0007669"/>
    <property type="project" value="TreeGrafter"/>
</dbReference>
<protein>
    <recommendedName>
        <fullName evidence="8">AMP-dependent synthetase/ligase domain-containing protein</fullName>
    </recommendedName>
</protein>
<dbReference type="InterPro" id="IPR042099">
    <property type="entry name" value="ANL_N_sf"/>
</dbReference>
<dbReference type="InterPro" id="IPR000873">
    <property type="entry name" value="AMP-dep_synth/lig_dom"/>
</dbReference>
<dbReference type="EMBL" id="JAAHCF010000047">
    <property type="protein sequence ID" value="KAK8149480.1"/>
    <property type="molecule type" value="Genomic_DNA"/>
</dbReference>
<dbReference type="Gene3D" id="3.30.300.30">
    <property type="match status" value="1"/>
</dbReference>
<comment type="caution">
    <text evidence="9">The sequence shown here is derived from an EMBL/GenBank/DDBJ whole genome shotgun (WGS) entry which is preliminary data.</text>
</comment>
<feature type="transmembrane region" description="Helical" evidence="7">
    <location>
        <begin position="682"/>
        <end position="700"/>
    </location>
</feature>
<dbReference type="Proteomes" id="UP001397290">
    <property type="component" value="Unassembled WGS sequence"/>
</dbReference>
<dbReference type="PANTHER" id="PTHR43201:SF8">
    <property type="entry name" value="ACYL-COA SYNTHETASE FAMILY MEMBER 3"/>
    <property type="match status" value="1"/>
</dbReference>
<evidence type="ECO:0000256" key="2">
    <source>
        <dbReference type="ARBA" id="ARBA00005335"/>
    </source>
</evidence>
<feature type="transmembrane region" description="Helical" evidence="7">
    <location>
        <begin position="757"/>
        <end position="779"/>
    </location>
</feature>
<comment type="similarity">
    <text evidence="2">Belongs to the UPF0220 family.</text>
</comment>
<evidence type="ECO:0000259" key="8">
    <source>
        <dbReference type="Pfam" id="PF00501"/>
    </source>
</evidence>
<comment type="similarity">
    <text evidence="3">Belongs to the ATP-dependent AMP-binding enzyme family.</text>
</comment>
<dbReference type="InterPro" id="IPR020845">
    <property type="entry name" value="AMP-binding_CS"/>
</dbReference>
<feature type="domain" description="AMP-dependent synthetase/ligase" evidence="8">
    <location>
        <begin position="78"/>
        <end position="379"/>
    </location>
</feature>
<feature type="transmembrane region" description="Helical" evidence="7">
    <location>
        <begin position="645"/>
        <end position="662"/>
    </location>
</feature>
<keyword evidence="10" id="KW-1185">Reference proteome</keyword>
<evidence type="ECO:0000256" key="6">
    <source>
        <dbReference type="ARBA" id="ARBA00023136"/>
    </source>
</evidence>
<dbReference type="SUPFAM" id="SSF56801">
    <property type="entry name" value="Acetyl-CoA synthetase-like"/>
    <property type="match status" value="1"/>
</dbReference>
<evidence type="ECO:0000256" key="1">
    <source>
        <dbReference type="ARBA" id="ARBA00004141"/>
    </source>
</evidence>